<proteinExistence type="predicted"/>
<feature type="compositionally biased region" description="Polar residues" evidence="1">
    <location>
        <begin position="7"/>
        <end position="39"/>
    </location>
</feature>
<feature type="region of interest" description="Disordered" evidence="1">
    <location>
        <begin position="484"/>
        <end position="515"/>
    </location>
</feature>
<dbReference type="AlphaFoldDB" id="A0A8T8SIF3"/>
<feature type="compositionally biased region" description="Basic and acidic residues" evidence="1">
    <location>
        <begin position="190"/>
        <end position="206"/>
    </location>
</feature>
<evidence type="ECO:0000313" key="2">
    <source>
        <dbReference type="EMBL" id="KAE8240753.1"/>
    </source>
</evidence>
<sequence>MSRRSSRNANAQDVQASAPTSFTEDTKPSPANISASVAQESVIPIKQADEDEMRRFTIGVQHIGPGNPDATTRTGRGPQQVGAQQLIEVEESDDVRDLVHHLASEAEKALGGELKDWRITLEAEGTNVGVFKKASELRFDHSDPTKFPDAITPKTTGTWSKFKETLGRTDTKSATIKIERLATNPHSTPTKKEAGGKKEKGPKGHEAPPLPNLTPAVIQADSEIMAANMCGDPRCPNKKDGRLRCWVPAWNPRIHMALDYNFEARFVWAAAWASKKDPAVNLKVPPKVPPFIQSGPMDSKPAQFSLAQTPADSKRRITINLCSESESEADEVKEVRNQDSKPNTNVHGARVKGAPFGDVTNVAAPRPKSTNETVNTPRKRERDDEMPRFGPDMTLDDFCHQYDLDFDIRNKLLAYKATTPYAVSLLDADQLIGAKLVMAEPARVTAAVLLWKQDSLTNGSPRKKRVTVDCSTINADAESNHLATSATTAPLSSIPSSSSLSSIASTSSLSSNESS</sequence>
<feature type="compositionally biased region" description="Basic and acidic residues" evidence="1">
    <location>
        <begin position="378"/>
        <end position="387"/>
    </location>
</feature>
<dbReference type="EMBL" id="LWDD02002502">
    <property type="protein sequence ID" value="KAE8240753.1"/>
    <property type="molecule type" value="Genomic_DNA"/>
</dbReference>
<feature type="compositionally biased region" description="Basic and acidic residues" evidence="1">
    <location>
        <begin position="330"/>
        <end position="339"/>
    </location>
</feature>
<comment type="caution">
    <text evidence="2">The sequence shown here is derived from an EMBL/GenBank/DDBJ whole genome shotgun (WGS) entry which is preliminary data.</text>
</comment>
<reference evidence="2" key="2">
    <citation type="journal article" date="2019" name="IMA Fungus">
        <title>Genome sequencing and comparison of five Tilletia species to identify candidate genes for the detection of regulated species infecting wheat.</title>
        <authorList>
            <person name="Nguyen H.D.T."/>
            <person name="Sultana T."/>
            <person name="Kesanakurti P."/>
            <person name="Hambleton S."/>
        </authorList>
    </citation>
    <scope>NUCLEOTIDE SEQUENCE</scope>
    <source>
        <strain evidence="2">DAOMC 238032</strain>
    </source>
</reference>
<evidence type="ECO:0000313" key="3">
    <source>
        <dbReference type="Proteomes" id="UP000077671"/>
    </source>
</evidence>
<protein>
    <submittedName>
        <fullName evidence="2">Uncharacterized protein</fullName>
    </submittedName>
</protein>
<feature type="region of interest" description="Disordered" evidence="1">
    <location>
        <begin position="328"/>
        <end position="389"/>
    </location>
</feature>
<accession>A0A8T8SIF3</accession>
<feature type="region of interest" description="Disordered" evidence="1">
    <location>
        <begin position="1"/>
        <end position="42"/>
    </location>
</feature>
<organism evidence="2 3">
    <name type="scientific">Tilletia caries</name>
    <name type="common">wheat bunt fungus</name>
    <dbReference type="NCBI Taxonomy" id="13290"/>
    <lineage>
        <taxon>Eukaryota</taxon>
        <taxon>Fungi</taxon>
        <taxon>Dikarya</taxon>
        <taxon>Basidiomycota</taxon>
        <taxon>Ustilaginomycotina</taxon>
        <taxon>Exobasidiomycetes</taxon>
        <taxon>Tilletiales</taxon>
        <taxon>Tilletiaceae</taxon>
        <taxon>Tilletia</taxon>
    </lineage>
</organism>
<evidence type="ECO:0000256" key="1">
    <source>
        <dbReference type="SAM" id="MobiDB-lite"/>
    </source>
</evidence>
<dbReference type="Proteomes" id="UP000077671">
    <property type="component" value="Unassembled WGS sequence"/>
</dbReference>
<name>A0A8T8SIF3_9BASI</name>
<feature type="region of interest" description="Disordered" evidence="1">
    <location>
        <begin position="180"/>
        <end position="213"/>
    </location>
</feature>
<gene>
    <name evidence="2" type="ORF">A4X03_0g8394</name>
</gene>
<reference evidence="2" key="1">
    <citation type="submission" date="2016-04" db="EMBL/GenBank/DDBJ databases">
        <authorList>
            <person name="Nguyen H.D."/>
            <person name="Kesanakurti P."/>
            <person name="Cullis J."/>
            <person name="Levesque C.A."/>
            <person name="Hambleton S."/>
        </authorList>
    </citation>
    <scope>NUCLEOTIDE SEQUENCE</scope>
    <source>
        <strain evidence="2">DAOMC 238032</strain>
    </source>
</reference>